<name>A0A4Q1CLQ8_9BACT</name>
<feature type="chain" id="PRO_5020982653" description="Ppx/GppA phosphatase domain-containing protein" evidence="1">
    <location>
        <begin position="22"/>
        <end position="379"/>
    </location>
</feature>
<protein>
    <recommendedName>
        <fullName evidence="4">Ppx/GppA phosphatase domain-containing protein</fullName>
    </recommendedName>
</protein>
<accession>A0A4Q1CLQ8</accession>
<dbReference type="OrthoDB" id="869058at2"/>
<keyword evidence="1" id="KW-0732">Signal</keyword>
<evidence type="ECO:0000313" key="3">
    <source>
        <dbReference type="Proteomes" id="UP000290204"/>
    </source>
</evidence>
<dbReference type="Proteomes" id="UP000290204">
    <property type="component" value="Unassembled WGS sequence"/>
</dbReference>
<evidence type="ECO:0000313" key="2">
    <source>
        <dbReference type="EMBL" id="RXK61936.1"/>
    </source>
</evidence>
<dbReference type="RefSeq" id="WP_129129308.1">
    <property type="nucleotide sequence ID" value="NZ_SDHW01000001.1"/>
</dbReference>
<gene>
    <name evidence="2" type="ORF">ESA94_02685</name>
</gene>
<organism evidence="2 3">
    <name type="scientific">Lacibacter luteus</name>
    <dbReference type="NCBI Taxonomy" id="2508719"/>
    <lineage>
        <taxon>Bacteria</taxon>
        <taxon>Pseudomonadati</taxon>
        <taxon>Bacteroidota</taxon>
        <taxon>Chitinophagia</taxon>
        <taxon>Chitinophagales</taxon>
        <taxon>Chitinophagaceae</taxon>
        <taxon>Lacibacter</taxon>
    </lineage>
</organism>
<proteinExistence type="predicted"/>
<dbReference type="EMBL" id="SDHW01000001">
    <property type="protein sequence ID" value="RXK61936.1"/>
    <property type="molecule type" value="Genomic_DNA"/>
</dbReference>
<comment type="caution">
    <text evidence="2">The sequence shown here is derived from an EMBL/GenBank/DDBJ whole genome shotgun (WGS) entry which is preliminary data.</text>
</comment>
<reference evidence="2 3" key="1">
    <citation type="submission" date="2019-01" db="EMBL/GenBank/DDBJ databases">
        <title>Lacibacter sp. strain TTM-7.</title>
        <authorList>
            <person name="Chen W.-M."/>
        </authorList>
    </citation>
    <scope>NUCLEOTIDE SEQUENCE [LARGE SCALE GENOMIC DNA]</scope>
    <source>
        <strain evidence="2 3">TTM-7</strain>
    </source>
</reference>
<evidence type="ECO:0000256" key="1">
    <source>
        <dbReference type="SAM" id="SignalP"/>
    </source>
</evidence>
<evidence type="ECO:0008006" key="4">
    <source>
        <dbReference type="Google" id="ProtNLM"/>
    </source>
</evidence>
<sequence>MVKTKARALLAAFLFITAFVAAQTSVNRNIKIPNLYAGIEVGSKGVKMSLIEFTRSAETGNSFAIVKDTSINTDFISFTPATFDATLNGLTALFNAALTKYNIPTKRVFTVVSSGVKQQAEKEKKTESISKLISAFQTKINEPGRLVDVVDVMDEAKLSHQGIVPLARRYNTFLIDIGSGNTKGGFFPYGNDSYFYLFQLNWGTKSTANAADKLCGDDKSLQNYSKQLLRVAANAEAADITYAVNTSGSYPVSDHIAFSGGIAWATATLLYPELSNNPIIPVTYEDVERFTKRVSDNFSSLSEAYLVGKLGNGKWNKKQISDEVKRVHSVFDQKSLMAGSALLLRIMRQFKSVNEAKQFYLIKNGQVGWVSAYVTEATD</sequence>
<keyword evidence="3" id="KW-1185">Reference proteome</keyword>
<dbReference type="AlphaFoldDB" id="A0A4Q1CLQ8"/>
<feature type="signal peptide" evidence="1">
    <location>
        <begin position="1"/>
        <end position="21"/>
    </location>
</feature>